<evidence type="ECO:0000313" key="2">
    <source>
        <dbReference type="EnsemblPlants" id="KRH55358"/>
    </source>
</evidence>
<dbReference type="Gramene" id="KRH55358">
    <property type="protein sequence ID" value="KRH55358"/>
    <property type="gene ID" value="GLYMA_06G249200"/>
</dbReference>
<keyword evidence="3" id="KW-1185">Reference proteome</keyword>
<reference evidence="2" key="2">
    <citation type="submission" date="2018-02" db="UniProtKB">
        <authorList>
            <consortium name="EnsemblPlants"/>
        </authorList>
    </citation>
    <scope>IDENTIFICATION</scope>
    <source>
        <strain evidence="2">Williams 82</strain>
    </source>
</reference>
<evidence type="ECO:0008006" key="4">
    <source>
        <dbReference type="Google" id="ProtNLM"/>
    </source>
</evidence>
<gene>
    <name evidence="1" type="ORF">GLYMA_06G249200</name>
</gene>
<evidence type="ECO:0000313" key="3">
    <source>
        <dbReference type="Proteomes" id="UP000008827"/>
    </source>
</evidence>
<dbReference type="EMBL" id="CM000839">
    <property type="protein sequence ID" value="KRH55358.1"/>
    <property type="molecule type" value="Genomic_DNA"/>
</dbReference>
<organism evidence="1">
    <name type="scientific">Glycine max</name>
    <name type="common">Soybean</name>
    <name type="synonym">Glycine hispida</name>
    <dbReference type="NCBI Taxonomy" id="3847"/>
    <lineage>
        <taxon>Eukaryota</taxon>
        <taxon>Viridiplantae</taxon>
        <taxon>Streptophyta</taxon>
        <taxon>Embryophyta</taxon>
        <taxon>Tracheophyta</taxon>
        <taxon>Spermatophyta</taxon>
        <taxon>Magnoliopsida</taxon>
        <taxon>eudicotyledons</taxon>
        <taxon>Gunneridae</taxon>
        <taxon>Pentapetalae</taxon>
        <taxon>rosids</taxon>
        <taxon>fabids</taxon>
        <taxon>Fabales</taxon>
        <taxon>Fabaceae</taxon>
        <taxon>Papilionoideae</taxon>
        <taxon>50 kb inversion clade</taxon>
        <taxon>NPAAA clade</taxon>
        <taxon>indigoferoid/millettioid clade</taxon>
        <taxon>Phaseoleae</taxon>
        <taxon>Glycine</taxon>
        <taxon>Glycine subgen. Soja</taxon>
    </lineage>
</organism>
<protein>
    <recommendedName>
        <fullName evidence="4">DUF4283 domain-containing protein</fullName>
    </recommendedName>
</protein>
<reference evidence="1" key="3">
    <citation type="submission" date="2018-07" db="EMBL/GenBank/DDBJ databases">
        <title>WGS assembly of Glycine max.</title>
        <authorList>
            <person name="Schmutz J."/>
            <person name="Cannon S."/>
            <person name="Schlueter J."/>
            <person name="Ma J."/>
            <person name="Mitros T."/>
            <person name="Nelson W."/>
            <person name="Hyten D."/>
            <person name="Song Q."/>
            <person name="Thelen J."/>
            <person name="Cheng J."/>
            <person name="Xu D."/>
            <person name="Hellsten U."/>
            <person name="May G."/>
            <person name="Yu Y."/>
            <person name="Sakurai T."/>
            <person name="Umezawa T."/>
            <person name="Bhattacharyya M."/>
            <person name="Sandhu D."/>
            <person name="Valliyodan B."/>
            <person name="Lindquist E."/>
            <person name="Peto M."/>
            <person name="Grant D."/>
            <person name="Shu S."/>
            <person name="Goodstein D."/>
            <person name="Barry K."/>
            <person name="Futrell-Griggs M."/>
            <person name="Abernathy B."/>
            <person name="Du J."/>
            <person name="Tian Z."/>
            <person name="Zhu L."/>
            <person name="Gill N."/>
            <person name="Joshi T."/>
            <person name="Libault M."/>
            <person name="Sethuraman A."/>
            <person name="Zhang X."/>
            <person name="Shinozaki K."/>
            <person name="Nguyen H."/>
            <person name="Wing R."/>
            <person name="Cregan P."/>
            <person name="Specht J."/>
            <person name="Grimwood J."/>
            <person name="Rokhsar D."/>
            <person name="Stacey G."/>
            <person name="Shoemaker R."/>
            <person name="Jackson S."/>
        </authorList>
    </citation>
    <scope>NUCLEOTIDE SEQUENCE</scope>
    <source>
        <tissue evidence="1">Callus</tissue>
    </source>
</reference>
<dbReference type="PaxDb" id="3847-GLYMA06G38451.1"/>
<sequence length="198" mass="22577">MQVALQNQTKERPQLPPKMCKRGDLSIGHKHDCSTTLVRSRPGCTRLNNRPGSIHCGFVVPKMPQGNKEVLKRALSPPPTRRIGLRWLNFRPTPSKLSNIDFNIMDVDNGFYMIKFDLYEDKKKLTTVEAESSIAFSLCMHWRSHMPLIKQGPDHVPLGLLQIASPTLTSENTDKGKQIRKDIITLIGWLDLQRYIYG</sequence>
<accession>A0A0R0JLC2</accession>
<dbReference type="Proteomes" id="UP000008827">
    <property type="component" value="Chromosome 6"/>
</dbReference>
<dbReference type="InParanoid" id="A0A0R0JLC2"/>
<dbReference type="EnsemblPlants" id="KRH55358">
    <property type="protein sequence ID" value="KRH55358"/>
    <property type="gene ID" value="GLYMA_06G249200"/>
</dbReference>
<reference evidence="1 2" key="1">
    <citation type="journal article" date="2010" name="Nature">
        <title>Genome sequence of the palaeopolyploid soybean.</title>
        <authorList>
            <person name="Schmutz J."/>
            <person name="Cannon S.B."/>
            <person name="Schlueter J."/>
            <person name="Ma J."/>
            <person name="Mitros T."/>
            <person name="Nelson W."/>
            <person name="Hyten D.L."/>
            <person name="Song Q."/>
            <person name="Thelen J.J."/>
            <person name="Cheng J."/>
            <person name="Xu D."/>
            <person name="Hellsten U."/>
            <person name="May G.D."/>
            <person name="Yu Y."/>
            <person name="Sakurai T."/>
            <person name="Umezawa T."/>
            <person name="Bhattacharyya M.K."/>
            <person name="Sandhu D."/>
            <person name="Valliyodan B."/>
            <person name="Lindquist E."/>
            <person name="Peto M."/>
            <person name="Grant D."/>
            <person name="Shu S."/>
            <person name="Goodstein D."/>
            <person name="Barry K."/>
            <person name="Futrell-Griggs M."/>
            <person name="Abernathy B."/>
            <person name="Du J."/>
            <person name="Tian Z."/>
            <person name="Zhu L."/>
            <person name="Gill N."/>
            <person name="Joshi T."/>
            <person name="Libault M."/>
            <person name="Sethuraman A."/>
            <person name="Zhang X.-C."/>
            <person name="Shinozaki K."/>
            <person name="Nguyen H.T."/>
            <person name="Wing R.A."/>
            <person name="Cregan P."/>
            <person name="Specht J."/>
            <person name="Grimwood J."/>
            <person name="Rokhsar D."/>
            <person name="Stacey G."/>
            <person name="Shoemaker R.C."/>
            <person name="Jackson S.A."/>
        </authorList>
    </citation>
    <scope>NUCLEOTIDE SEQUENCE</scope>
    <source>
        <strain evidence="2">cv. Williams 82</strain>
        <tissue evidence="1">Callus</tissue>
    </source>
</reference>
<name>A0A0R0JLC2_SOYBN</name>
<evidence type="ECO:0000313" key="1">
    <source>
        <dbReference type="EMBL" id="KRH55358.1"/>
    </source>
</evidence>
<dbReference type="AlphaFoldDB" id="A0A0R0JLC2"/>
<proteinExistence type="predicted"/>